<accession>A0A9P6ELM0</accession>
<dbReference type="CDD" id="cd00882">
    <property type="entry name" value="Ras_like_GTPase"/>
    <property type="match status" value="1"/>
</dbReference>
<feature type="domain" description="G" evidence="1">
    <location>
        <begin position="30"/>
        <end position="100"/>
    </location>
</feature>
<dbReference type="InterPro" id="IPR006073">
    <property type="entry name" value="GTP-bd"/>
</dbReference>
<proteinExistence type="predicted"/>
<dbReference type="OrthoDB" id="8954335at2759"/>
<dbReference type="InterPro" id="IPR027417">
    <property type="entry name" value="P-loop_NTPase"/>
</dbReference>
<gene>
    <name evidence="2" type="ORF">CPB83DRAFT_904652</name>
</gene>
<keyword evidence="3" id="KW-1185">Reference proteome</keyword>
<dbReference type="GO" id="GO:0005525">
    <property type="term" value="F:GTP binding"/>
    <property type="evidence" value="ECO:0007669"/>
    <property type="project" value="InterPro"/>
</dbReference>
<keyword evidence="2" id="KW-0378">Hydrolase</keyword>
<dbReference type="SUPFAM" id="SSF52540">
    <property type="entry name" value="P-loop containing nucleoside triphosphate hydrolases"/>
    <property type="match status" value="1"/>
</dbReference>
<dbReference type="AlphaFoldDB" id="A0A9P6ELM0"/>
<protein>
    <submittedName>
        <fullName evidence="2">P-loop containing nucleoside triphosphate hydrolase protein</fullName>
    </submittedName>
</protein>
<comment type="caution">
    <text evidence="2">The sequence shown here is derived from an EMBL/GenBank/DDBJ whole genome shotgun (WGS) entry which is preliminary data.</text>
</comment>
<reference evidence="2" key="1">
    <citation type="submission" date="2020-11" db="EMBL/GenBank/DDBJ databases">
        <authorList>
            <consortium name="DOE Joint Genome Institute"/>
            <person name="Ahrendt S."/>
            <person name="Riley R."/>
            <person name="Andreopoulos W."/>
            <person name="Labutti K."/>
            <person name="Pangilinan J."/>
            <person name="Ruiz-Duenas F.J."/>
            <person name="Barrasa J.M."/>
            <person name="Sanchez-Garcia M."/>
            <person name="Camarero S."/>
            <person name="Miyauchi S."/>
            <person name="Serrano A."/>
            <person name="Linde D."/>
            <person name="Babiker R."/>
            <person name="Drula E."/>
            <person name="Ayuso-Fernandez I."/>
            <person name="Pacheco R."/>
            <person name="Padilla G."/>
            <person name="Ferreira P."/>
            <person name="Barriuso J."/>
            <person name="Kellner H."/>
            <person name="Castanera R."/>
            <person name="Alfaro M."/>
            <person name="Ramirez L."/>
            <person name="Pisabarro A.G."/>
            <person name="Kuo A."/>
            <person name="Tritt A."/>
            <person name="Lipzen A."/>
            <person name="He G."/>
            <person name="Yan M."/>
            <person name="Ng V."/>
            <person name="Cullen D."/>
            <person name="Martin F."/>
            <person name="Rosso M.-N."/>
            <person name="Henrissat B."/>
            <person name="Hibbett D."/>
            <person name="Martinez A.T."/>
            <person name="Grigoriev I.V."/>
        </authorList>
    </citation>
    <scope>NUCLEOTIDE SEQUENCE</scope>
    <source>
        <strain evidence="2">CBS 506.95</strain>
    </source>
</reference>
<dbReference type="GO" id="GO:0016787">
    <property type="term" value="F:hydrolase activity"/>
    <property type="evidence" value="ECO:0007669"/>
    <property type="project" value="UniProtKB-KW"/>
</dbReference>
<sequence>MHSTEPIAVTLYDCQQYLGTMSPDKPITYIVVVGLTGSGKTTFINQASGSDFAVGNSLFSCTRKVVASNPFPAGPPGQHVVLIDTPGFDPSDIQKSDKQILNDVANGVGRMYGAQTEKKFGGIIYLQRISDPRLGHTTTANIQRALRLVGKRAEKKVIIATSFWDQVGTDDGNLREEGLASSDCFRPTLRRGAAMMRFNGNADSARCIISHLLKRAQEMQGVQDIAEDSESERSSWPWKCW</sequence>
<dbReference type="Pfam" id="PF01926">
    <property type="entry name" value="MMR_HSR1"/>
    <property type="match status" value="1"/>
</dbReference>
<dbReference type="EMBL" id="MU157836">
    <property type="protein sequence ID" value="KAF9531057.1"/>
    <property type="molecule type" value="Genomic_DNA"/>
</dbReference>
<evidence type="ECO:0000313" key="2">
    <source>
        <dbReference type="EMBL" id="KAF9531057.1"/>
    </source>
</evidence>
<dbReference type="Proteomes" id="UP000807306">
    <property type="component" value="Unassembled WGS sequence"/>
</dbReference>
<name>A0A9P6ELM0_9AGAR</name>
<organism evidence="2 3">
    <name type="scientific">Crepidotus variabilis</name>
    <dbReference type="NCBI Taxonomy" id="179855"/>
    <lineage>
        <taxon>Eukaryota</taxon>
        <taxon>Fungi</taxon>
        <taxon>Dikarya</taxon>
        <taxon>Basidiomycota</taxon>
        <taxon>Agaricomycotina</taxon>
        <taxon>Agaricomycetes</taxon>
        <taxon>Agaricomycetidae</taxon>
        <taxon>Agaricales</taxon>
        <taxon>Agaricineae</taxon>
        <taxon>Crepidotaceae</taxon>
        <taxon>Crepidotus</taxon>
    </lineage>
</organism>
<evidence type="ECO:0000259" key="1">
    <source>
        <dbReference type="Pfam" id="PF01926"/>
    </source>
</evidence>
<dbReference type="Gene3D" id="3.40.50.300">
    <property type="entry name" value="P-loop containing nucleotide triphosphate hydrolases"/>
    <property type="match status" value="1"/>
</dbReference>
<evidence type="ECO:0000313" key="3">
    <source>
        <dbReference type="Proteomes" id="UP000807306"/>
    </source>
</evidence>